<proteinExistence type="predicted"/>
<dbReference type="Proteomes" id="UP000799755">
    <property type="component" value="Unassembled WGS sequence"/>
</dbReference>
<protein>
    <submittedName>
        <fullName evidence="1">Kinase-like protein</fullName>
    </submittedName>
</protein>
<evidence type="ECO:0000313" key="2">
    <source>
        <dbReference type="Proteomes" id="UP000799755"/>
    </source>
</evidence>
<sequence>MLESHSETMANSITTFSHGTPVPADGKFHVDPSNPMNQIKYLETWYPPGVSEMLWGGNTSQIALLPDGTVLKYIWDRDDHRAKNCLEIEHSILLALGDHERIVKYIAKHEHGLQFQFAANGDVRRYISKHDPSRIPQQQRQKWAKQAAEALAFVHSKGVIHCDIHPNNFLLDEHLNLLLCDFAGSLFGTLDGGAMESIRFFLPRDPLATPGVKSDLFALGSAVYYIMAGHEPYDSLSDDEVTARYLRFEFPDVHSYTCGRAIEGCWKGDFTNAQDVVKAMVATF</sequence>
<gene>
    <name evidence="1" type="ORF">BDR25DRAFT_335462</name>
</gene>
<accession>A0ACB6QP18</accession>
<keyword evidence="2" id="KW-1185">Reference proteome</keyword>
<reference evidence="1" key="1">
    <citation type="journal article" date="2020" name="Stud. Mycol.">
        <title>101 Dothideomycetes genomes: a test case for predicting lifestyles and emergence of pathogens.</title>
        <authorList>
            <person name="Haridas S."/>
            <person name="Albert R."/>
            <person name="Binder M."/>
            <person name="Bloem J."/>
            <person name="Labutti K."/>
            <person name="Salamov A."/>
            <person name="Andreopoulos B."/>
            <person name="Baker S."/>
            <person name="Barry K."/>
            <person name="Bills G."/>
            <person name="Bluhm B."/>
            <person name="Cannon C."/>
            <person name="Castanera R."/>
            <person name="Culley D."/>
            <person name="Daum C."/>
            <person name="Ezra D."/>
            <person name="Gonzalez J."/>
            <person name="Henrissat B."/>
            <person name="Kuo A."/>
            <person name="Liang C."/>
            <person name="Lipzen A."/>
            <person name="Lutzoni F."/>
            <person name="Magnuson J."/>
            <person name="Mondo S."/>
            <person name="Nolan M."/>
            <person name="Ohm R."/>
            <person name="Pangilinan J."/>
            <person name="Park H.-J."/>
            <person name="Ramirez L."/>
            <person name="Alfaro M."/>
            <person name="Sun H."/>
            <person name="Tritt A."/>
            <person name="Yoshinaga Y."/>
            <person name="Zwiers L.-H."/>
            <person name="Turgeon B."/>
            <person name="Goodwin S."/>
            <person name="Spatafora J."/>
            <person name="Crous P."/>
            <person name="Grigoriev I."/>
        </authorList>
    </citation>
    <scope>NUCLEOTIDE SEQUENCE</scope>
    <source>
        <strain evidence="1">ATCC 200398</strain>
    </source>
</reference>
<comment type="caution">
    <text evidence="1">The sequence shown here is derived from an EMBL/GenBank/DDBJ whole genome shotgun (WGS) entry which is preliminary data.</text>
</comment>
<evidence type="ECO:0000313" key="1">
    <source>
        <dbReference type="EMBL" id="KAF2468027.1"/>
    </source>
</evidence>
<dbReference type="EMBL" id="MU003517">
    <property type="protein sequence ID" value="KAF2468027.1"/>
    <property type="molecule type" value="Genomic_DNA"/>
</dbReference>
<organism evidence="1 2">
    <name type="scientific">Lindgomyces ingoldianus</name>
    <dbReference type="NCBI Taxonomy" id="673940"/>
    <lineage>
        <taxon>Eukaryota</taxon>
        <taxon>Fungi</taxon>
        <taxon>Dikarya</taxon>
        <taxon>Ascomycota</taxon>
        <taxon>Pezizomycotina</taxon>
        <taxon>Dothideomycetes</taxon>
        <taxon>Pleosporomycetidae</taxon>
        <taxon>Pleosporales</taxon>
        <taxon>Lindgomycetaceae</taxon>
        <taxon>Lindgomyces</taxon>
    </lineage>
</organism>
<name>A0ACB6QP18_9PLEO</name>